<keyword evidence="3" id="KW-1185">Reference proteome</keyword>
<gene>
    <name evidence="2" type="ordered locus">Mzhil_0978</name>
</gene>
<dbReference type="RefSeq" id="WP_013898275.1">
    <property type="nucleotide sequence ID" value="NC_015676.1"/>
</dbReference>
<evidence type="ECO:0000256" key="1">
    <source>
        <dbReference type="SAM" id="Phobius"/>
    </source>
</evidence>
<dbReference type="GeneID" id="10822600"/>
<dbReference type="Proteomes" id="UP000006622">
    <property type="component" value="Chromosome"/>
</dbReference>
<dbReference type="EMBL" id="CP002101">
    <property type="protein sequence ID" value="AEH60836.1"/>
    <property type="molecule type" value="Genomic_DNA"/>
</dbReference>
<feature type="transmembrane region" description="Helical" evidence="1">
    <location>
        <begin position="6"/>
        <end position="23"/>
    </location>
</feature>
<sequence length="95" mass="10639">MSEQLIFWISGFMLIVLGYLIAFKKKMALIAGYNEKEVKDKQGLARLVGYFTISIGAVTAIMPFLMQNIGEYAIWIFSVIVIGGSIIVLIKAQKY</sequence>
<dbReference type="KEGG" id="mzh:Mzhil_0978"/>
<dbReference type="Pfam" id="PF12650">
    <property type="entry name" value="DUF3784"/>
    <property type="match status" value="1"/>
</dbReference>
<accession>F7XLL7</accession>
<dbReference type="HOGENOM" id="CLU_175264_0_0_2"/>
<evidence type="ECO:0008006" key="4">
    <source>
        <dbReference type="Google" id="ProtNLM"/>
    </source>
</evidence>
<evidence type="ECO:0000313" key="3">
    <source>
        <dbReference type="Proteomes" id="UP000006622"/>
    </source>
</evidence>
<reference evidence="2" key="1">
    <citation type="submission" date="2010-07" db="EMBL/GenBank/DDBJ databases">
        <title>The complete genome of Methanosalsum zhilinae DSM 4017.</title>
        <authorList>
            <consortium name="US DOE Joint Genome Institute (JGI-PGF)"/>
            <person name="Lucas S."/>
            <person name="Copeland A."/>
            <person name="Lapidus A."/>
            <person name="Glavina del Rio T."/>
            <person name="Dalin E."/>
            <person name="Tice H."/>
            <person name="Bruce D."/>
            <person name="Goodwin L."/>
            <person name="Pitluck S."/>
            <person name="Kyrpides N."/>
            <person name="Mavromatis K."/>
            <person name="Ovchinnikova G."/>
            <person name="Daligault H."/>
            <person name="Detter J.C."/>
            <person name="Han C."/>
            <person name="Tapia R."/>
            <person name="Larimer F."/>
            <person name="Land M."/>
            <person name="Hauser L."/>
            <person name="Markowitz V."/>
            <person name="Cheng J.-F."/>
            <person name="Hugenholtz P."/>
            <person name="Woyke T."/>
            <person name="Wu D."/>
            <person name="Spring S."/>
            <person name="Schueler E."/>
            <person name="Brambilla E."/>
            <person name="Klenk H.-P."/>
            <person name="Eisen J.A."/>
        </authorList>
    </citation>
    <scope>NUCLEOTIDE SEQUENCE</scope>
    <source>
        <strain evidence="2">DSM 4017</strain>
    </source>
</reference>
<evidence type="ECO:0000313" key="2">
    <source>
        <dbReference type="EMBL" id="AEH60836.1"/>
    </source>
</evidence>
<dbReference type="InterPro" id="IPR017259">
    <property type="entry name" value="UCP037672"/>
</dbReference>
<feature type="transmembrane region" description="Helical" evidence="1">
    <location>
        <begin position="44"/>
        <end position="66"/>
    </location>
</feature>
<keyword evidence="1" id="KW-0472">Membrane</keyword>
<keyword evidence="1" id="KW-0812">Transmembrane</keyword>
<name>F7XLL7_METZD</name>
<protein>
    <recommendedName>
        <fullName evidence="4">DUF3784 domain-containing protein</fullName>
    </recommendedName>
</protein>
<keyword evidence="1" id="KW-1133">Transmembrane helix</keyword>
<proteinExistence type="predicted"/>
<dbReference type="AlphaFoldDB" id="F7XLL7"/>
<feature type="transmembrane region" description="Helical" evidence="1">
    <location>
        <begin position="72"/>
        <end position="90"/>
    </location>
</feature>
<organism evidence="2 3">
    <name type="scientific">Methanosalsum zhilinae (strain DSM 4017 / NBRC 107636 / OCM 62 / WeN5)</name>
    <name type="common">Methanohalophilus zhilinae</name>
    <dbReference type="NCBI Taxonomy" id="679901"/>
    <lineage>
        <taxon>Archaea</taxon>
        <taxon>Methanobacteriati</taxon>
        <taxon>Methanobacteriota</taxon>
        <taxon>Stenosarchaea group</taxon>
        <taxon>Methanomicrobia</taxon>
        <taxon>Methanosarcinales</taxon>
        <taxon>Methanosarcinaceae</taxon>
        <taxon>Methanosalsum</taxon>
    </lineage>
</organism>